<accession>A0A3P7KH20</accession>
<dbReference type="PANTHER" id="PTHR43691">
    <property type="entry name" value="URIDINE PHOSPHORYLASE"/>
    <property type="match status" value="1"/>
</dbReference>
<sequence length="129" mass="14754">PAVFDAEVYQQLHKAAIQLKIPVQIGKTLSTDDFYEGQARLDGAFCDYTEQQKFAFLNRLYNEGVRNIEMEAICFAAMFNRGNIRAAAVCVALLDRLKGDQVLLTHNDINEFEMRIFKVVSTYIKQQLN</sequence>
<dbReference type="SUPFAM" id="SSF53167">
    <property type="entry name" value="Purine and uridine phosphorylases"/>
    <property type="match status" value="1"/>
</dbReference>
<feature type="non-terminal residue" evidence="2">
    <location>
        <position position="1"/>
    </location>
</feature>
<dbReference type="InterPro" id="IPR035994">
    <property type="entry name" value="Nucleoside_phosphorylase_sf"/>
</dbReference>
<dbReference type="PANTHER" id="PTHR43691:SF11">
    <property type="entry name" value="FI09636P-RELATED"/>
    <property type="match status" value="1"/>
</dbReference>
<keyword evidence="3" id="KW-1185">Reference proteome</keyword>
<dbReference type="Proteomes" id="UP000271087">
    <property type="component" value="Unassembled WGS sequence"/>
</dbReference>
<dbReference type="EMBL" id="UYRW01008929">
    <property type="protein sequence ID" value="VDM97242.1"/>
    <property type="molecule type" value="Genomic_DNA"/>
</dbReference>
<dbReference type="GO" id="GO:0005829">
    <property type="term" value="C:cytosol"/>
    <property type="evidence" value="ECO:0007669"/>
    <property type="project" value="TreeGrafter"/>
</dbReference>
<dbReference type="OrthoDB" id="204058at2759"/>
<protein>
    <recommendedName>
        <fullName evidence="1">Nucleoside phosphorylase domain-containing protein</fullName>
    </recommendedName>
</protein>
<dbReference type="GO" id="GO:0006218">
    <property type="term" value="P:uridine catabolic process"/>
    <property type="evidence" value="ECO:0007669"/>
    <property type="project" value="TreeGrafter"/>
</dbReference>
<proteinExistence type="predicted"/>
<evidence type="ECO:0000313" key="2">
    <source>
        <dbReference type="EMBL" id="VDM97242.1"/>
    </source>
</evidence>
<evidence type="ECO:0000313" key="3">
    <source>
        <dbReference type="Proteomes" id="UP000271087"/>
    </source>
</evidence>
<organism evidence="2 3">
    <name type="scientific">Onchocerca ochengi</name>
    <name type="common">Filarial nematode worm</name>
    <dbReference type="NCBI Taxonomy" id="42157"/>
    <lineage>
        <taxon>Eukaryota</taxon>
        <taxon>Metazoa</taxon>
        <taxon>Ecdysozoa</taxon>
        <taxon>Nematoda</taxon>
        <taxon>Chromadorea</taxon>
        <taxon>Rhabditida</taxon>
        <taxon>Spirurina</taxon>
        <taxon>Spiruromorpha</taxon>
        <taxon>Filarioidea</taxon>
        <taxon>Onchocercidae</taxon>
        <taxon>Onchocerca</taxon>
    </lineage>
</organism>
<dbReference type="InterPro" id="IPR000845">
    <property type="entry name" value="Nucleoside_phosphorylase_d"/>
</dbReference>
<reference evidence="2 3" key="1">
    <citation type="submission" date="2018-08" db="EMBL/GenBank/DDBJ databases">
        <authorList>
            <person name="Laetsch R D."/>
            <person name="Stevens L."/>
            <person name="Kumar S."/>
            <person name="Blaxter L. M."/>
        </authorList>
    </citation>
    <scope>NUCLEOTIDE SEQUENCE [LARGE SCALE GENOMIC DNA]</scope>
</reference>
<feature type="domain" description="Nucleoside phosphorylase" evidence="1">
    <location>
        <begin position="2"/>
        <end position="124"/>
    </location>
</feature>
<name>A0A3P7KH20_ONCOC</name>
<dbReference type="Pfam" id="PF01048">
    <property type="entry name" value="PNP_UDP_1"/>
    <property type="match status" value="1"/>
</dbReference>
<gene>
    <name evidence="2" type="ORF">NOO_LOCUS11840</name>
</gene>
<dbReference type="AlphaFoldDB" id="A0A3P7KH20"/>
<dbReference type="Gene3D" id="3.40.50.1580">
    <property type="entry name" value="Nucleoside phosphorylase domain"/>
    <property type="match status" value="1"/>
</dbReference>
<dbReference type="GO" id="GO:0004850">
    <property type="term" value="F:uridine phosphorylase activity"/>
    <property type="evidence" value="ECO:0007669"/>
    <property type="project" value="TreeGrafter"/>
</dbReference>
<evidence type="ECO:0000259" key="1">
    <source>
        <dbReference type="Pfam" id="PF01048"/>
    </source>
</evidence>